<sequence length="264" mass="30425">MTNRCVESVFSLNHYTNQSIIEMKSQSSVTSLIVIGAGLPRTGTNSLKTALEILYSQPCYHLFEILPKYHCDITKWQNILHEVNMTRRNQLKIRDGLIDILSGYASLTDIPGCGFYEELMGMYPHAKVVLTIRDRIDWLSSLRETILPKSNDSHSLVLDKIKNILGLDGEFMRMAFDSLTFAFQNNHINFDDDAMLLSCYDEYNKRVEETIPSDRLLIHQLGDGWESLCEFLNVEMPHHTPYPHINDRNGTLKCVEQFNEMNIM</sequence>
<accession>A0AAE1Z741</accession>
<gene>
    <name evidence="1" type="ORF">MN116_008009</name>
    <name evidence="2" type="ORF">MN116_008011</name>
</gene>
<reference evidence="2" key="2">
    <citation type="journal article" date="2023" name="Infect Dis Poverty">
        <title>Chromosome-scale genome of the human blood fluke Schistosoma mekongi and its implications for public health.</title>
        <authorList>
            <person name="Zhou M."/>
            <person name="Xu L."/>
            <person name="Xu D."/>
            <person name="Chen W."/>
            <person name="Khan J."/>
            <person name="Hu Y."/>
            <person name="Huang H."/>
            <person name="Wei H."/>
            <person name="Zhang Y."/>
            <person name="Chusongsang P."/>
            <person name="Tanasarnprasert K."/>
            <person name="Hu X."/>
            <person name="Limpanont Y."/>
            <person name="Lv Z."/>
        </authorList>
    </citation>
    <scope>NUCLEOTIDE SEQUENCE</scope>
    <source>
        <strain evidence="2">LV_2022a</strain>
    </source>
</reference>
<evidence type="ECO:0000313" key="2">
    <source>
        <dbReference type="EMBL" id="KAK4468846.1"/>
    </source>
</evidence>
<comment type="caution">
    <text evidence="2">The sequence shown here is derived from an EMBL/GenBank/DDBJ whole genome shotgun (WGS) entry which is preliminary data.</text>
</comment>
<evidence type="ECO:0008006" key="4">
    <source>
        <dbReference type="Google" id="ProtNLM"/>
    </source>
</evidence>
<dbReference type="InterPro" id="IPR027417">
    <property type="entry name" value="P-loop_NTPase"/>
</dbReference>
<dbReference type="SUPFAM" id="SSF52540">
    <property type="entry name" value="P-loop containing nucleoside triphosphate hydrolases"/>
    <property type="match status" value="1"/>
</dbReference>
<reference evidence="2" key="1">
    <citation type="submission" date="2022-04" db="EMBL/GenBank/DDBJ databases">
        <authorList>
            <person name="Xu L."/>
            <person name="Lv Z."/>
        </authorList>
    </citation>
    <scope>NUCLEOTIDE SEQUENCE</scope>
    <source>
        <strain evidence="2">LV_2022a</strain>
    </source>
</reference>
<dbReference type="Pfam" id="PF17784">
    <property type="entry name" value="Sulfotransfer_4"/>
    <property type="match status" value="1"/>
</dbReference>
<proteinExistence type="predicted"/>
<organism evidence="2 3">
    <name type="scientific">Schistosoma mekongi</name>
    <name type="common">Parasitic worm</name>
    <dbReference type="NCBI Taxonomy" id="38744"/>
    <lineage>
        <taxon>Eukaryota</taxon>
        <taxon>Metazoa</taxon>
        <taxon>Spiralia</taxon>
        <taxon>Lophotrochozoa</taxon>
        <taxon>Platyhelminthes</taxon>
        <taxon>Trematoda</taxon>
        <taxon>Digenea</taxon>
        <taxon>Strigeidida</taxon>
        <taxon>Schistosomatoidea</taxon>
        <taxon>Schistosomatidae</taxon>
        <taxon>Schistosoma</taxon>
    </lineage>
</organism>
<dbReference type="Gene3D" id="3.40.50.300">
    <property type="entry name" value="P-loop containing nucleotide triphosphate hydrolases"/>
    <property type="match status" value="1"/>
</dbReference>
<dbReference type="AlphaFoldDB" id="A0AAE1Z741"/>
<evidence type="ECO:0000313" key="3">
    <source>
        <dbReference type="Proteomes" id="UP001292079"/>
    </source>
</evidence>
<name>A0AAE1Z741_SCHME</name>
<dbReference type="EMBL" id="JALJAT010000006">
    <property type="protein sequence ID" value="KAK4468846.1"/>
    <property type="molecule type" value="Genomic_DNA"/>
</dbReference>
<keyword evidence="3" id="KW-1185">Reference proteome</keyword>
<dbReference type="Proteomes" id="UP001292079">
    <property type="component" value="Unassembled WGS sequence"/>
</dbReference>
<dbReference type="EMBL" id="JALJAT010000006">
    <property type="protein sequence ID" value="KAK4468843.1"/>
    <property type="molecule type" value="Genomic_DNA"/>
</dbReference>
<dbReference type="PANTHER" id="PTHR36978:SF4">
    <property type="entry name" value="P-LOOP CONTAINING NUCLEOSIDE TRIPHOSPHATE HYDROLASE PROTEIN"/>
    <property type="match status" value="1"/>
</dbReference>
<dbReference type="InterPro" id="IPR040632">
    <property type="entry name" value="Sulfotransfer_4"/>
</dbReference>
<evidence type="ECO:0000313" key="1">
    <source>
        <dbReference type="EMBL" id="KAK4468843.1"/>
    </source>
</evidence>
<dbReference type="PANTHER" id="PTHR36978">
    <property type="entry name" value="P-LOOP CONTAINING NUCLEOTIDE TRIPHOSPHATE HYDROLASE"/>
    <property type="match status" value="1"/>
</dbReference>
<protein>
    <recommendedName>
        <fullName evidence="4">Cell wall integrity and stress response component 1</fullName>
    </recommendedName>
</protein>